<reference evidence="2 3" key="1">
    <citation type="submission" date="2018-06" db="EMBL/GenBank/DDBJ databases">
        <title>Comparative genomics reveals the genomic features of Rhizophagus irregularis, R. cerebriforme, R. diaphanum and Gigaspora rosea, and their symbiotic lifestyle signature.</title>
        <authorList>
            <person name="Morin E."/>
            <person name="San Clemente H."/>
            <person name="Chen E.C.H."/>
            <person name="De La Providencia I."/>
            <person name="Hainaut M."/>
            <person name="Kuo A."/>
            <person name="Kohler A."/>
            <person name="Murat C."/>
            <person name="Tang N."/>
            <person name="Roy S."/>
            <person name="Loubradou J."/>
            <person name="Henrissat B."/>
            <person name="Grigoriev I.V."/>
            <person name="Corradi N."/>
            <person name="Roux C."/>
            <person name="Martin F.M."/>
        </authorList>
    </citation>
    <scope>NUCLEOTIDE SEQUENCE [LARGE SCALE GENOMIC DNA]</scope>
    <source>
        <strain evidence="2 3">DAOM 194757</strain>
    </source>
</reference>
<evidence type="ECO:0000313" key="2">
    <source>
        <dbReference type="EMBL" id="RIB23733.1"/>
    </source>
</evidence>
<gene>
    <name evidence="2" type="ORF">C2G38_799357</name>
</gene>
<dbReference type="Pfam" id="PF12937">
    <property type="entry name" value="F-box-like"/>
    <property type="match status" value="1"/>
</dbReference>
<dbReference type="Gene3D" id="3.80.10.10">
    <property type="entry name" value="Ribonuclease Inhibitor"/>
    <property type="match status" value="1"/>
</dbReference>
<evidence type="ECO:0000313" key="3">
    <source>
        <dbReference type="Proteomes" id="UP000266673"/>
    </source>
</evidence>
<protein>
    <recommendedName>
        <fullName evidence="1">F-box domain-containing protein</fullName>
    </recommendedName>
</protein>
<comment type="caution">
    <text evidence="2">The sequence shown here is derived from an EMBL/GenBank/DDBJ whole genome shotgun (WGS) entry which is preliminary data.</text>
</comment>
<dbReference type="SUPFAM" id="SSF52047">
    <property type="entry name" value="RNI-like"/>
    <property type="match status" value="1"/>
</dbReference>
<name>A0A397VUQ4_9GLOM</name>
<dbReference type="SUPFAM" id="SSF81383">
    <property type="entry name" value="F-box domain"/>
    <property type="match status" value="1"/>
</dbReference>
<dbReference type="AlphaFoldDB" id="A0A397VUQ4"/>
<feature type="domain" description="F-box" evidence="1">
    <location>
        <begin position="11"/>
        <end position="52"/>
    </location>
</feature>
<dbReference type="EMBL" id="QKWP01000246">
    <property type="protein sequence ID" value="RIB23733.1"/>
    <property type="molecule type" value="Genomic_DNA"/>
</dbReference>
<proteinExistence type="predicted"/>
<organism evidence="2 3">
    <name type="scientific">Gigaspora rosea</name>
    <dbReference type="NCBI Taxonomy" id="44941"/>
    <lineage>
        <taxon>Eukaryota</taxon>
        <taxon>Fungi</taxon>
        <taxon>Fungi incertae sedis</taxon>
        <taxon>Mucoromycota</taxon>
        <taxon>Glomeromycotina</taxon>
        <taxon>Glomeromycetes</taxon>
        <taxon>Diversisporales</taxon>
        <taxon>Gigasporaceae</taxon>
        <taxon>Gigaspora</taxon>
    </lineage>
</organism>
<dbReference type="InterPro" id="IPR036047">
    <property type="entry name" value="F-box-like_dom_sf"/>
</dbReference>
<keyword evidence="3" id="KW-1185">Reference proteome</keyword>
<accession>A0A397VUQ4</accession>
<evidence type="ECO:0000259" key="1">
    <source>
        <dbReference type="Pfam" id="PF12937"/>
    </source>
</evidence>
<dbReference type="InterPro" id="IPR001810">
    <property type="entry name" value="F-box_dom"/>
</dbReference>
<dbReference type="InterPro" id="IPR032675">
    <property type="entry name" value="LRR_dom_sf"/>
</dbReference>
<sequence>MASKILMGDMPELMENILNNLKKDPNSLYSCSLVSRHWCKMSIPILWQNPFLFNQKPLYISEYFSSLDEDEIYILKEYGINLKISRKLFNYAKFLKDLNLSNLESKARVWTSLNLVEPISSKIHLDHLDALVNIVINLLLKLLFESGAVLHKLVLSFSELFEFKPEIFYSIGRNELFFSRLQNLSLSVIPEFNIENATAFLKVLAKNITTISSLELEIYSEYGPRSFHSLFHAIIQIIKSQDQLKWFNLVGEDHPTEFYGIISTLEYQKNSLQEVAIEGCAYSKEFEVLKDCKNLETLRIWNCSSKLLNLLDCKISTLDIVNCAIDVHTIPLILEKYGLLIQQLRFESKNSDDFDEALFFLEAFKSFCPNITYLYISSIEISIQLLELIGSLQKLQFLSLRCFFDDDIQEEELKVRVIQFAEILPLTLQYLDLGDTFLLCQPCLDIFLNYCNAPLKKLIIFRLDDEKDTRALIEFCIRNKSLNYVGVYRYSDLDENFRKEAEAHDANVVLVPSQRISVNC</sequence>
<dbReference type="Proteomes" id="UP000266673">
    <property type="component" value="Unassembled WGS sequence"/>
</dbReference>